<dbReference type="AlphaFoldDB" id="A0A1W2H7E9"/>
<name>A0A1W2H7E9_9BACT</name>
<reference evidence="2" key="1">
    <citation type="submission" date="2017-04" db="EMBL/GenBank/DDBJ databases">
        <authorList>
            <person name="Varghese N."/>
            <person name="Submissions S."/>
        </authorList>
    </citation>
    <scope>NUCLEOTIDE SEQUENCE [LARGE SCALE GENOMIC DNA]</scope>
    <source>
        <strain evidence="2">DSM 16537</strain>
    </source>
</reference>
<dbReference type="EMBL" id="LT838813">
    <property type="protein sequence ID" value="SMD44833.1"/>
    <property type="molecule type" value="Genomic_DNA"/>
</dbReference>
<dbReference type="STRING" id="758820.SAMN00777080_3468"/>
<proteinExistence type="predicted"/>
<accession>A0A1W2H7E9</accession>
<dbReference type="Proteomes" id="UP000192333">
    <property type="component" value="Chromosome I"/>
</dbReference>
<sequence length="46" mass="5125">MTLRQDADLSCRRGDKAKFFLDLNAIFSSKPAISKSVIGSGENWHL</sequence>
<gene>
    <name evidence="1" type="ORF">SAMN00777080_3468</name>
</gene>
<keyword evidence="2" id="KW-1185">Reference proteome</keyword>
<protein>
    <submittedName>
        <fullName evidence="1">Uncharacterized protein</fullName>
    </submittedName>
</protein>
<evidence type="ECO:0000313" key="2">
    <source>
        <dbReference type="Proteomes" id="UP000192333"/>
    </source>
</evidence>
<evidence type="ECO:0000313" key="1">
    <source>
        <dbReference type="EMBL" id="SMD44833.1"/>
    </source>
</evidence>
<organism evidence="1 2">
    <name type="scientific">Aquiflexum balticum DSM 16537</name>
    <dbReference type="NCBI Taxonomy" id="758820"/>
    <lineage>
        <taxon>Bacteria</taxon>
        <taxon>Pseudomonadati</taxon>
        <taxon>Bacteroidota</taxon>
        <taxon>Cytophagia</taxon>
        <taxon>Cytophagales</taxon>
        <taxon>Cyclobacteriaceae</taxon>
        <taxon>Aquiflexum</taxon>
    </lineage>
</organism>